<name>A0A382ZFF4_9ZZZZ</name>
<accession>A0A382ZFF4</accession>
<protein>
    <submittedName>
        <fullName evidence="1">Uncharacterized protein</fullName>
    </submittedName>
</protein>
<gene>
    <name evidence="1" type="ORF">METZ01_LOCUS446894</name>
</gene>
<organism evidence="1">
    <name type="scientific">marine metagenome</name>
    <dbReference type="NCBI Taxonomy" id="408172"/>
    <lineage>
        <taxon>unclassified sequences</taxon>
        <taxon>metagenomes</taxon>
        <taxon>ecological metagenomes</taxon>
    </lineage>
</organism>
<reference evidence="1" key="1">
    <citation type="submission" date="2018-05" db="EMBL/GenBank/DDBJ databases">
        <authorList>
            <person name="Lanie J.A."/>
            <person name="Ng W.-L."/>
            <person name="Kazmierczak K.M."/>
            <person name="Andrzejewski T.M."/>
            <person name="Davidsen T.M."/>
            <person name="Wayne K.J."/>
            <person name="Tettelin H."/>
            <person name="Glass J.I."/>
            <person name="Rusch D."/>
            <person name="Podicherti R."/>
            <person name="Tsui H.-C.T."/>
            <person name="Winkler M.E."/>
        </authorList>
    </citation>
    <scope>NUCLEOTIDE SEQUENCE</scope>
</reference>
<dbReference type="AlphaFoldDB" id="A0A382ZFF4"/>
<dbReference type="EMBL" id="UINC01183329">
    <property type="protein sequence ID" value="SVD94040.1"/>
    <property type="molecule type" value="Genomic_DNA"/>
</dbReference>
<evidence type="ECO:0000313" key="1">
    <source>
        <dbReference type="EMBL" id="SVD94040.1"/>
    </source>
</evidence>
<proteinExistence type="predicted"/>
<feature type="non-terminal residue" evidence="1">
    <location>
        <position position="37"/>
    </location>
</feature>
<sequence>MMIKKMSLANRDVAACILLLIAIIAWFRADIFGHELL</sequence>